<dbReference type="EMBL" id="MU001806">
    <property type="protein sequence ID" value="KAF2797426.1"/>
    <property type="molecule type" value="Genomic_DNA"/>
</dbReference>
<evidence type="ECO:0000256" key="4">
    <source>
        <dbReference type="ARBA" id="ARBA00022723"/>
    </source>
</evidence>
<keyword evidence="3 6" id="KW-0349">Heme</keyword>
<evidence type="ECO:0000256" key="1">
    <source>
        <dbReference type="ARBA" id="ARBA00001971"/>
    </source>
</evidence>
<dbReference type="InterPro" id="IPR050529">
    <property type="entry name" value="CYP450_sterol_14alpha_dmase"/>
</dbReference>
<evidence type="ECO:0000256" key="6">
    <source>
        <dbReference type="PIRSR" id="PIRSR602403-1"/>
    </source>
</evidence>
<dbReference type="InterPro" id="IPR002403">
    <property type="entry name" value="Cyt_P450_E_grp-IV"/>
</dbReference>
<evidence type="ECO:0000313" key="9">
    <source>
        <dbReference type="Proteomes" id="UP000799757"/>
    </source>
</evidence>
<name>A0A6A6XLI1_9PLEO</name>
<reference evidence="8" key="1">
    <citation type="journal article" date="2020" name="Stud. Mycol.">
        <title>101 Dothideomycetes genomes: a test case for predicting lifestyles and emergence of pathogens.</title>
        <authorList>
            <person name="Haridas S."/>
            <person name="Albert R."/>
            <person name="Binder M."/>
            <person name="Bloem J."/>
            <person name="Labutti K."/>
            <person name="Salamov A."/>
            <person name="Andreopoulos B."/>
            <person name="Baker S."/>
            <person name="Barry K."/>
            <person name="Bills G."/>
            <person name="Bluhm B."/>
            <person name="Cannon C."/>
            <person name="Castanera R."/>
            <person name="Culley D."/>
            <person name="Daum C."/>
            <person name="Ezra D."/>
            <person name="Gonzalez J."/>
            <person name="Henrissat B."/>
            <person name="Kuo A."/>
            <person name="Liang C."/>
            <person name="Lipzen A."/>
            <person name="Lutzoni F."/>
            <person name="Magnuson J."/>
            <person name="Mondo S."/>
            <person name="Nolan M."/>
            <person name="Ohm R."/>
            <person name="Pangilinan J."/>
            <person name="Park H.-J."/>
            <person name="Ramirez L."/>
            <person name="Alfaro M."/>
            <person name="Sun H."/>
            <person name="Tritt A."/>
            <person name="Yoshinaga Y."/>
            <person name="Zwiers L.-H."/>
            <person name="Turgeon B."/>
            <person name="Goodwin S."/>
            <person name="Spatafora J."/>
            <person name="Crous P."/>
            <person name="Grigoriev I."/>
        </authorList>
    </citation>
    <scope>NUCLEOTIDE SEQUENCE</scope>
    <source>
        <strain evidence="8">CBS 109.77</strain>
    </source>
</reference>
<dbReference type="Gene3D" id="1.10.630.10">
    <property type="entry name" value="Cytochrome P450"/>
    <property type="match status" value="2"/>
</dbReference>
<dbReference type="GO" id="GO:0020037">
    <property type="term" value="F:heme binding"/>
    <property type="evidence" value="ECO:0007669"/>
    <property type="project" value="InterPro"/>
</dbReference>
<comment type="similarity">
    <text evidence="2">Belongs to the cytochrome P450 family.</text>
</comment>
<accession>A0A6A6XLI1</accession>
<dbReference type="Proteomes" id="UP000799757">
    <property type="component" value="Unassembled WGS sequence"/>
</dbReference>
<dbReference type="PANTHER" id="PTHR24304:SF2">
    <property type="entry name" value="24-HYDROXYCHOLESTEROL 7-ALPHA-HYDROXYLASE"/>
    <property type="match status" value="1"/>
</dbReference>
<evidence type="ECO:0000256" key="3">
    <source>
        <dbReference type="ARBA" id="ARBA00022617"/>
    </source>
</evidence>
<dbReference type="GO" id="GO:0004497">
    <property type="term" value="F:monooxygenase activity"/>
    <property type="evidence" value="ECO:0007669"/>
    <property type="project" value="InterPro"/>
</dbReference>
<keyword evidence="7" id="KW-1133">Transmembrane helix</keyword>
<gene>
    <name evidence="8" type="ORF">K505DRAFT_347233</name>
</gene>
<dbReference type="Pfam" id="PF00067">
    <property type="entry name" value="p450"/>
    <property type="match status" value="1"/>
</dbReference>
<feature type="binding site" description="axial binding residue" evidence="6">
    <location>
        <position position="402"/>
    </location>
    <ligand>
        <name>heme</name>
        <dbReference type="ChEBI" id="CHEBI:30413"/>
    </ligand>
    <ligandPart>
        <name>Fe</name>
        <dbReference type="ChEBI" id="CHEBI:18248"/>
    </ligandPart>
</feature>
<dbReference type="SUPFAM" id="SSF48264">
    <property type="entry name" value="Cytochrome P450"/>
    <property type="match status" value="1"/>
</dbReference>
<dbReference type="PRINTS" id="PR00465">
    <property type="entry name" value="EP450IV"/>
</dbReference>
<feature type="transmembrane region" description="Helical" evidence="7">
    <location>
        <begin position="12"/>
        <end position="28"/>
    </location>
</feature>
<protein>
    <submittedName>
        <fullName evidence="8">Cytochrome P450 6A1</fullName>
    </submittedName>
</protein>
<proteinExistence type="inferred from homology"/>
<keyword evidence="7" id="KW-0812">Transmembrane</keyword>
<evidence type="ECO:0000256" key="7">
    <source>
        <dbReference type="SAM" id="Phobius"/>
    </source>
</evidence>
<keyword evidence="7" id="KW-0472">Membrane</keyword>
<evidence type="ECO:0000313" key="8">
    <source>
        <dbReference type="EMBL" id="KAF2797426.1"/>
    </source>
</evidence>
<dbReference type="GO" id="GO:0005506">
    <property type="term" value="F:iron ion binding"/>
    <property type="evidence" value="ECO:0007669"/>
    <property type="project" value="InterPro"/>
</dbReference>
<keyword evidence="5 6" id="KW-0408">Iron</keyword>
<dbReference type="InterPro" id="IPR036396">
    <property type="entry name" value="Cyt_P450_sf"/>
</dbReference>
<evidence type="ECO:0000256" key="5">
    <source>
        <dbReference type="ARBA" id="ARBA00023004"/>
    </source>
</evidence>
<dbReference type="OrthoDB" id="1055148at2759"/>
<keyword evidence="9" id="KW-1185">Reference proteome</keyword>
<dbReference type="AlphaFoldDB" id="A0A6A6XLI1"/>
<dbReference type="GO" id="GO:0016705">
    <property type="term" value="F:oxidoreductase activity, acting on paired donors, with incorporation or reduction of molecular oxygen"/>
    <property type="evidence" value="ECO:0007669"/>
    <property type="project" value="InterPro"/>
</dbReference>
<dbReference type="PANTHER" id="PTHR24304">
    <property type="entry name" value="CYTOCHROME P450 FAMILY 7"/>
    <property type="match status" value="1"/>
</dbReference>
<dbReference type="InterPro" id="IPR001128">
    <property type="entry name" value="Cyt_P450"/>
</dbReference>
<evidence type="ECO:0000256" key="2">
    <source>
        <dbReference type="ARBA" id="ARBA00010617"/>
    </source>
</evidence>
<keyword evidence="4 6" id="KW-0479">Metal-binding</keyword>
<organism evidence="8 9">
    <name type="scientific">Melanomma pulvis-pyrius CBS 109.77</name>
    <dbReference type="NCBI Taxonomy" id="1314802"/>
    <lineage>
        <taxon>Eukaryota</taxon>
        <taxon>Fungi</taxon>
        <taxon>Dikarya</taxon>
        <taxon>Ascomycota</taxon>
        <taxon>Pezizomycotina</taxon>
        <taxon>Dothideomycetes</taxon>
        <taxon>Pleosporomycetidae</taxon>
        <taxon>Pleosporales</taxon>
        <taxon>Melanommataceae</taxon>
        <taxon>Melanomma</taxon>
    </lineage>
</organism>
<sequence length="410" mass="46356">MLQFQNWPISMYLLLITTLILLIARIVWQPPFPLAAPPLLKESLPIVGALRFFSARANFCKDGASKTKTGNYSFYFGKYRIVGLSGVEGRKTFYQSKDFSLFEGYAALLTATPNVNVEENGTKFDVWFLRKITTLMKKDNLVKGLRFLVSDTSSALNRVVARCGTGGGIFDPFDEMNRIVYHLTMRTVGTNEIAESQELLDRSLHLVEVIDDNNSTARIMFPWLLTLKHVKRLVAAGRMYLMINRILRDRRRTGRREDDAVQLLLDEGASTTRIFVINGLLVAKHRISPEQTPLDILGKLTLDDWESDFPLTNLCLHESIRLQTVGTAFRKNVSGRDVQIGNTSEVVPKDGFAAFHLDDIHMNPDIYSDPTKFDPARYLPDRAEDKKVPLAYGGWGIGRHPCCGLYLSFL</sequence>
<comment type="cofactor">
    <cofactor evidence="1 6">
        <name>heme</name>
        <dbReference type="ChEBI" id="CHEBI:30413"/>
    </cofactor>
</comment>